<proteinExistence type="predicted"/>
<reference evidence="1" key="1">
    <citation type="submission" date="2024-10" db="EMBL/GenBank/DDBJ databases">
        <title>Strain of Rhizobium-related bacteria isolated fromm roots of Vavilovia formosa.</title>
        <authorList>
            <person name="Kimeklis A."/>
            <person name="Afonin A."/>
        </authorList>
    </citation>
    <scope>NUCLEOTIDE SEQUENCE</scope>
    <source>
        <strain evidence="1">Vaf-46</strain>
    </source>
</reference>
<evidence type="ECO:0000313" key="2">
    <source>
        <dbReference type="Proteomes" id="UP000078465"/>
    </source>
</evidence>
<protein>
    <submittedName>
        <fullName evidence="1">SGNH/GDSL hydrolase family protein</fullName>
    </submittedName>
</protein>
<gene>
    <name evidence="1" type="ORF">A4U53_030725</name>
</gene>
<accession>A0ACD5EME4</accession>
<keyword evidence="1" id="KW-0378">Hydrolase</keyword>
<dbReference type="Proteomes" id="UP000078465">
    <property type="component" value="Chromosome"/>
</dbReference>
<evidence type="ECO:0000313" key="1">
    <source>
        <dbReference type="EMBL" id="XKM40309.1"/>
    </source>
</evidence>
<dbReference type="EMBL" id="CP171853">
    <property type="protein sequence ID" value="XKM40309.1"/>
    <property type="molecule type" value="Genomic_DNA"/>
</dbReference>
<organism evidence="1 2">
    <name type="scientific">Rhizobium ruizarguesonis</name>
    <dbReference type="NCBI Taxonomy" id="2081791"/>
    <lineage>
        <taxon>Bacteria</taxon>
        <taxon>Pseudomonadati</taxon>
        <taxon>Pseudomonadota</taxon>
        <taxon>Alphaproteobacteria</taxon>
        <taxon>Hyphomicrobiales</taxon>
        <taxon>Rhizobiaceae</taxon>
        <taxon>Rhizobium/Agrobacterium group</taxon>
        <taxon>Rhizobium</taxon>
    </lineage>
</organism>
<sequence>MLSQLFASPFSPIGRHGISGSGQGGPPGLFNFKNSQFTKTKAAIARIAGATGRGRMICVGDSTTWGEGGGDSGSNMRFNAKERCWPTIVAKSFTSSGLAAGYENMYGNGATTTAGIAQSNLQNYYKAGFSPSNAWAANAALTSGGCLFANATDTSAITIVLQSPCDRFELADLTLPGNGIISYSIDGGAAVQLDQNLASSYRRTVIDLGTVATHTITVNRVSGTCFFAGYTAWNSTAPGFEVVNVGIGSAQTTEWTTSATTYGPKNSLTSLAADADIVTIDLTINNAFLSPTTYNTTYPTQMQTLINNAKAGGADVLLMTGNPSRIDIIPDATQQNFRNALKAIALSNDLPMIDQWSKYTDWVTLDAAAKMYNANHPNKLGYADLGAFVAATILQFAV</sequence>
<name>A0ACD5EME4_9HYPH</name>